<name>A0AAN8PBE8_POLSC</name>
<comment type="caution">
    <text evidence="1">The sequence shown here is derived from an EMBL/GenBank/DDBJ whole genome shotgun (WGS) entry which is preliminary data.</text>
</comment>
<evidence type="ECO:0000313" key="2">
    <source>
        <dbReference type="Proteomes" id="UP001372834"/>
    </source>
</evidence>
<sequence>MLAYFLRISGWFKSNHPVDSGDRVGSCSCYIRLVLNYFHIKQEISVFFIGSSNPKRQSEGIFQYNSIFRYKKKLESDLRRLVHQGRCQQDYRKSGERSEGPTPPLSTEGLVLLTQVRFLRDILLSINHFRLLIEFVYGVRCKKDSVLTSFEVEKQRLFSAL</sequence>
<proteinExistence type="predicted"/>
<organism evidence="1 2">
    <name type="scientific">Polyplax serrata</name>
    <name type="common">Common mouse louse</name>
    <dbReference type="NCBI Taxonomy" id="468196"/>
    <lineage>
        <taxon>Eukaryota</taxon>
        <taxon>Metazoa</taxon>
        <taxon>Ecdysozoa</taxon>
        <taxon>Arthropoda</taxon>
        <taxon>Hexapoda</taxon>
        <taxon>Insecta</taxon>
        <taxon>Pterygota</taxon>
        <taxon>Neoptera</taxon>
        <taxon>Paraneoptera</taxon>
        <taxon>Psocodea</taxon>
        <taxon>Troctomorpha</taxon>
        <taxon>Phthiraptera</taxon>
        <taxon>Anoplura</taxon>
        <taxon>Polyplacidae</taxon>
        <taxon>Polyplax</taxon>
    </lineage>
</organism>
<gene>
    <name evidence="1" type="ORF">RUM43_005589</name>
</gene>
<dbReference type="EMBL" id="JAWJWE010000037">
    <property type="protein sequence ID" value="KAK6625295.1"/>
    <property type="molecule type" value="Genomic_DNA"/>
</dbReference>
<evidence type="ECO:0000313" key="1">
    <source>
        <dbReference type="EMBL" id="KAK6625295.1"/>
    </source>
</evidence>
<accession>A0AAN8PBE8</accession>
<dbReference type="Proteomes" id="UP001372834">
    <property type="component" value="Unassembled WGS sequence"/>
</dbReference>
<dbReference type="AlphaFoldDB" id="A0AAN8PBE8"/>
<protein>
    <submittedName>
        <fullName evidence="1">Uncharacterized protein</fullName>
    </submittedName>
</protein>
<reference evidence="1 2" key="1">
    <citation type="submission" date="2023-10" db="EMBL/GenBank/DDBJ databases">
        <title>Genomes of two closely related lineages of the louse Polyplax serrata with different host specificities.</title>
        <authorList>
            <person name="Martinu J."/>
            <person name="Tarabai H."/>
            <person name="Stefka J."/>
            <person name="Hypsa V."/>
        </authorList>
    </citation>
    <scope>NUCLEOTIDE SEQUENCE [LARGE SCALE GENOMIC DNA]</scope>
    <source>
        <strain evidence="1">HR10_N</strain>
    </source>
</reference>